<dbReference type="InterPro" id="IPR032675">
    <property type="entry name" value="LRR_dom_sf"/>
</dbReference>
<organism evidence="1 2">
    <name type="scientific">Folsomia candida</name>
    <name type="common">Springtail</name>
    <dbReference type="NCBI Taxonomy" id="158441"/>
    <lineage>
        <taxon>Eukaryota</taxon>
        <taxon>Metazoa</taxon>
        <taxon>Ecdysozoa</taxon>
        <taxon>Arthropoda</taxon>
        <taxon>Hexapoda</taxon>
        <taxon>Collembola</taxon>
        <taxon>Entomobryomorpha</taxon>
        <taxon>Isotomoidea</taxon>
        <taxon>Isotomidae</taxon>
        <taxon>Proisotominae</taxon>
        <taxon>Folsomia</taxon>
    </lineage>
</organism>
<protein>
    <recommendedName>
        <fullName evidence="3">F-box domain-containing protein</fullName>
    </recommendedName>
</protein>
<dbReference type="OMA" id="IWMENIF"/>
<evidence type="ECO:0008006" key="3">
    <source>
        <dbReference type="Google" id="ProtNLM"/>
    </source>
</evidence>
<keyword evidence="2" id="KW-1185">Reference proteome</keyword>
<evidence type="ECO:0000313" key="1">
    <source>
        <dbReference type="EMBL" id="OXA51850.1"/>
    </source>
</evidence>
<comment type="caution">
    <text evidence="1">The sequence shown here is derived from an EMBL/GenBank/DDBJ whole genome shotgun (WGS) entry which is preliminary data.</text>
</comment>
<proteinExistence type="predicted"/>
<accession>A0A226E3J4</accession>
<dbReference type="SUPFAM" id="SSF52058">
    <property type="entry name" value="L domain-like"/>
    <property type="match status" value="1"/>
</dbReference>
<dbReference type="Gene3D" id="3.80.10.10">
    <property type="entry name" value="Ribonuclease Inhibitor"/>
    <property type="match status" value="2"/>
</dbReference>
<dbReference type="OrthoDB" id="10456174at2759"/>
<evidence type="ECO:0000313" key="2">
    <source>
        <dbReference type="Proteomes" id="UP000198287"/>
    </source>
</evidence>
<reference evidence="1 2" key="1">
    <citation type="submission" date="2015-12" db="EMBL/GenBank/DDBJ databases">
        <title>The genome of Folsomia candida.</title>
        <authorList>
            <person name="Faddeeva A."/>
            <person name="Derks M.F."/>
            <person name="Anvar Y."/>
            <person name="Smit S."/>
            <person name="Van Straalen N."/>
            <person name="Roelofs D."/>
        </authorList>
    </citation>
    <scope>NUCLEOTIDE SEQUENCE [LARGE SCALE GENOMIC DNA]</scope>
    <source>
        <strain evidence="1 2">VU population</strain>
        <tissue evidence="1">Whole body</tissue>
    </source>
</reference>
<dbReference type="AlphaFoldDB" id="A0A226E3J4"/>
<name>A0A226E3J4_FOLCA</name>
<dbReference type="Proteomes" id="UP000198287">
    <property type="component" value="Unassembled WGS sequence"/>
</dbReference>
<dbReference type="EMBL" id="LNIX01000007">
    <property type="protein sequence ID" value="OXA51850.1"/>
    <property type="molecule type" value="Genomic_DNA"/>
</dbReference>
<sequence>MSQSFYQCPELNPLDIPYILEKIFDHLSVYNLKKCRLICTSWCFEATPFLLKRCKISFKSVHQFTQLLSLTNLPQFCNTFDISNEVDLESIPVVNFFTKFCTGIKSLDLSYHSEYSTTWAEAVFSKLTSLEELCLNGKASFLTEQSTLLGDNPEIFSKLKFLFIYDSSYDLESRHHQRIWMENIFQILLAPQETLERLFFAPFLEQRARTFFNLITSEALIHPRVTYLHINHLSVTPPEVKILSGKHFPLKYVHLVLTNSLESHDLNGFLAKLKDTLRELTLTFTDGVTAAQFHPIQPLDNLTKLSLIGYEGPLMTSTARNLELFVMSLPDEEDQLPLCTCSVKGLKLNQGLNDLEIYDSKGKYVPATLTMIYSHFYALRSLKMNNIDNSILRLVFIHLSNLMELRVCFHKFYGVSSLPIDSGLCGIPEFRLEEEVLDAIDDKDIDHLRTHPWIGGMKRLKILELELGHITDFGIILGITRCPTIGRLILKNCDCIYYETAHGFMTDLSLHAICDSMCLTYLKIEGYKDCFTEGCLENVIEKMGGIETYIL</sequence>
<gene>
    <name evidence="1" type="ORF">Fcan01_13862</name>
</gene>